<reference evidence="2" key="1">
    <citation type="submission" date="2012-11" db="EMBL/GenBank/DDBJ databases">
        <title>Dependencies among metagenomic species, viruses, plasmids and units of genetic variation.</title>
        <authorList>
            <person name="Nielsen H.B."/>
            <person name="Almeida M."/>
            <person name="Juncker A.S."/>
            <person name="Rasmussen S."/>
            <person name="Li J."/>
            <person name="Sunagawa S."/>
            <person name="Plichta D."/>
            <person name="Gautier L."/>
            <person name="Le Chatelier E."/>
            <person name="Peletier E."/>
            <person name="Bonde I."/>
            <person name="Nielsen T."/>
            <person name="Manichanh C."/>
            <person name="Arumugam M."/>
            <person name="Batto J."/>
            <person name="Santos M.B.Q.D."/>
            <person name="Blom N."/>
            <person name="Borruel N."/>
            <person name="Burgdorf K.S."/>
            <person name="Boumezbeur F."/>
            <person name="Casellas F."/>
            <person name="Dore J."/>
            <person name="Guarner F."/>
            <person name="Hansen T."/>
            <person name="Hildebrand F."/>
            <person name="Kaas R.S."/>
            <person name="Kennedy S."/>
            <person name="Kristiansen K."/>
            <person name="Kultima J.R."/>
            <person name="Leonard P."/>
            <person name="Levenez F."/>
            <person name="Lund O."/>
            <person name="Moumen B."/>
            <person name="Le Paslier D."/>
            <person name="Pons N."/>
            <person name="Pedersen O."/>
            <person name="Prifti E."/>
            <person name="Qin J."/>
            <person name="Raes J."/>
            <person name="Tap J."/>
            <person name="Tims S."/>
            <person name="Ussery D.W."/>
            <person name="Yamada T."/>
            <person name="MetaHit consortium"/>
            <person name="Renault P."/>
            <person name="Sicheritz-Ponten T."/>
            <person name="Bork P."/>
            <person name="Wang J."/>
            <person name="Brunak S."/>
            <person name="Ehrlich S.D."/>
        </authorList>
    </citation>
    <scope>NUCLEOTIDE SEQUENCE [LARGE SCALE GENOMIC DNA]</scope>
</reference>
<dbReference type="InterPro" id="IPR005546">
    <property type="entry name" value="Autotransporte_beta"/>
</dbReference>
<dbReference type="InterPro" id="IPR036709">
    <property type="entry name" value="Autotransporte_beta_dom_sf"/>
</dbReference>
<dbReference type="SUPFAM" id="SSF103515">
    <property type="entry name" value="Autotransporter"/>
    <property type="match status" value="1"/>
</dbReference>
<organism evidence="2">
    <name type="scientific">Phascolarctobacterium faecium</name>
    <dbReference type="NCBI Taxonomy" id="33025"/>
    <lineage>
        <taxon>Bacteria</taxon>
        <taxon>Bacillati</taxon>
        <taxon>Bacillota</taxon>
        <taxon>Negativicutes</taxon>
        <taxon>Acidaminococcales</taxon>
        <taxon>Acidaminococcaceae</taxon>
        <taxon>Phascolarctobacterium</taxon>
    </lineage>
</organism>
<comment type="caution">
    <text evidence="2">The sequence shown here is derived from an EMBL/GenBank/DDBJ whole genome shotgun (WGS) entry which is preliminary data.</text>
</comment>
<dbReference type="AlphaFoldDB" id="R6J5E4"/>
<dbReference type="PROSITE" id="PS51208">
    <property type="entry name" value="AUTOTRANSPORTER"/>
    <property type="match status" value="1"/>
</dbReference>
<dbReference type="STRING" id="1262914.BN533_00643"/>
<dbReference type="GO" id="GO:0019867">
    <property type="term" value="C:outer membrane"/>
    <property type="evidence" value="ECO:0007669"/>
    <property type="project" value="InterPro"/>
</dbReference>
<feature type="domain" description="Autotransporter" evidence="1">
    <location>
        <begin position="551"/>
        <end position="818"/>
    </location>
</feature>
<evidence type="ECO:0000259" key="1">
    <source>
        <dbReference type="PROSITE" id="PS51208"/>
    </source>
</evidence>
<dbReference type="InterPro" id="IPR003991">
    <property type="entry name" value="Pertactin_virulence_factor"/>
</dbReference>
<evidence type="ECO:0000313" key="2">
    <source>
        <dbReference type="EMBL" id="CDB45517.1"/>
    </source>
</evidence>
<accession>R6J5E4</accession>
<dbReference type="EMBL" id="CBDS010000040">
    <property type="protein sequence ID" value="CDB45517.1"/>
    <property type="molecule type" value="Genomic_DNA"/>
</dbReference>
<dbReference type="SMART" id="SM00869">
    <property type="entry name" value="Autotransporter"/>
    <property type="match status" value="1"/>
</dbReference>
<gene>
    <name evidence="2" type="ORF">BN533_00643</name>
</gene>
<dbReference type="PRINTS" id="PR01484">
    <property type="entry name" value="PRTACTNFAMLY"/>
</dbReference>
<dbReference type="InterPro" id="IPR006315">
    <property type="entry name" value="OM_autotransptr_brl_dom"/>
</dbReference>
<dbReference type="Pfam" id="PF03797">
    <property type="entry name" value="Autotransporter"/>
    <property type="match status" value="1"/>
</dbReference>
<sequence>MTFTQSQVNLQTTAIKATAIAGKGVGSFESSEAYEAAGGTANLNNTGTAGSAGTTAVGQNGAVNATTNGGAGGSGITPTGTIAQTGNGEKAIAAGLVTTNGTLNVVSDAGLAISAEAKGAAVTNNAVAVEATDSNNIYVVTGDFTVNAAATGDVDLQTPASGSEPAFDYKADATATTSTATAFTVNGGSMLVDVAGKLIVVATADKGEAKNFAQGMAFDNTAVRVHTTDAINITATAAAGTWQGAQGIEGNNNDLEFVSDAGGITVTATGGNGNADNLTHEYSVWTYDSNVTFDAKAANIIFNGDVEVVKHGTADSTLTLKSNTEVNAGTDSAGSLNISGTTMNLTDNLKTLTVADKTTLKGSTVYFYDENNQADKYNTADYRTITTNDLDASGTNELFMRTNANGVYGQSAGNDKIISTNTATGKGTYNITVFDQGMRNGYNNAAGAADKGHLNADVVLINKAQATGQDGATYEIKEMKYDNGVWAYEYEGKAEIVNNGLNLTQVTTKAAAQSSAQMAAQDANKIAAGAAVTLFGADETLMERLGDVRNSADDNDGVWAKYVGGKIKVDGLQGDNDYQYNGFAAGYDREIGSNWRIGLAGQYAKGDTSLTNGDGEIKTAAGALYGTWTGDKGHHVDIIAKVGKVDSETSAYGGTIAQKLDGDFGSTAISFAVEYGYRQDLNDGWFVEPMVRASYVHLGGDDYTVTTRDNTMSVTNDSMNSIVLRGGFLLGKTFAADSSVYLKAAVLHDFDGDINTHVSADGRSASYSDSIGGTAIEYGIGVNHKFNKDSSMYLDVERISGGDVTKNWGVNVGFRYSF</sequence>
<dbReference type="NCBIfam" id="TIGR01414">
    <property type="entry name" value="autotrans_barl"/>
    <property type="match status" value="1"/>
</dbReference>
<dbReference type="Gene3D" id="2.40.128.130">
    <property type="entry name" value="Autotransporter beta-domain"/>
    <property type="match status" value="1"/>
</dbReference>
<name>R6J5E4_9FIRM</name>
<proteinExistence type="predicted"/>
<protein>
    <submittedName>
        <fullName evidence="2">Outer membrane autotransporter barrel domain protein</fullName>
    </submittedName>
</protein>
<dbReference type="eggNOG" id="COG3468">
    <property type="taxonomic scope" value="Bacteria"/>
</dbReference>
<dbReference type="HOGENOM" id="CLU_002318_1_0_9"/>